<dbReference type="Proteomes" id="UP001341840">
    <property type="component" value="Unassembled WGS sequence"/>
</dbReference>
<evidence type="ECO:0000313" key="1">
    <source>
        <dbReference type="EMBL" id="MED6108478.1"/>
    </source>
</evidence>
<accession>A0ABU6QAD7</accession>
<comment type="caution">
    <text evidence="1">The sequence shown here is derived from an EMBL/GenBank/DDBJ whole genome shotgun (WGS) entry which is preliminary data.</text>
</comment>
<keyword evidence="2" id="KW-1185">Reference proteome</keyword>
<proteinExistence type="predicted"/>
<reference evidence="1 2" key="1">
    <citation type="journal article" date="2023" name="Plants (Basel)">
        <title>Bridging the Gap: Combining Genomics and Transcriptomics Approaches to Understand Stylosanthes scabra, an Orphan Legume from the Brazilian Caatinga.</title>
        <authorList>
            <person name="Ferreira-Neto J.R.C."/>
            <person name="da Silva M.D."/>
            <person name="Binneck E."/>
            <person name="de Melo N.F."/>
            <person name="da Silva R.H."/>
            <person name="de Melo A.L.T.M."/>
            <person name="Pandolfi V."/>
            <person name="Bustamante F.O."/>
            <person name="Brasileiro-Vidal A.C."/>
            <person name="Benko-Iseppon A.M."/>
        </authorList>
    </citation>
    <scope>NUCLEOTIDE SEQUENCE [LARGE SCALE GENOMIC DNA]</scope>
    <source>
        <tissue evidence="1">Leaves</tissue>
    </source>
</reference>
<name>A0ABU6QAD7_9FABA</name>
<protein>
    <submittedName>
        <fullName evidence="1">Uncharacterized protein</fullName>
    </submittedName>
</protein>
<evidence type="ECO:0000313" key="2">
    <source>
        <dbReference type="Proteomes" id="UP001341840"/>
    </source>
</evidence>
<dbReference type="EMBL" id="JASCZI010000087">
    <property type="protein sequence ID" value="MED6108478.1"/>
    <property type="molecule type" value="Genomic_DNA"/>
</dbReference>
<gene>
    <name evidence="1" type="ORF">PIB30_024354</name>
</gene>
<organism evidence="1 2">
    <name type="scientific">Stylosanthes scabra</name>
    <dbReference type="NCBI Taxonomy" id="79078"/>
    <lineage>
        <taxon>Eukaryota</taxon>
        <taxon>Viridiplantae</taxon>
        <taxon>Streptophyta</taxon>
        <taxon>Embryophyta</taxon>
        <taxon>Tracheophyta</taxon>
        <taxon>Spermatophyta</taxon>
        <taxon>Magnoliopsida</taxon>
        <taxon>eudicotyledons</taxon>
        <taxon>Gunneridae</taxon>
        <taxon>Pentapetalae</taxon>
        <taxon>rosids</taxon>
        <taxon>fabids</taxon>
        <taxon>Fabales</taxon>
        <taxon>Fabaceae</taxon>
        <taxon>Papilionoideae</taxon>
        <taxon>50 kb inversion clade</taxon>
        <taxon>dalbergioids sensu lato</taxon>
        <taxon>Dalbergieae</taxon>
        <taxon>Pterocarpus clade</taxon>
        <taxon>Stylosanthes</taxon>
    </lineage>
</organism>
<sequence length="90" mass="9752">MVEPHGAVQASNLHDRVADINATRLDWNWWITRGIAFSALSLRQALASTKPLCGSLGSTICKNSLSKLLAEALGPPPTWVNTLNHKMSSN</sequence>